<proteinExistence type="predicted"/>
<reference evidence="1 2" key="1">
    <citation type="journal article" date="2023" name="Mol. Ecol. Resour.">
        <title>Chromosome-level genome assembly of a triploid poplar Populus alba 'Berolinensis'.</title>
        <authorList>
            <person name="Chen S."/>
            <person name="Yu Y."/>
            <person name="Wang X."/>
            <person name="Wang S."/>
            <person name="Zhang T."/>
            <person name="Zhou Y."/>
            <person name="He R."/>
            <person name="Meng N."/>
            <person name="Wang Y."/>
            <person name="Liu W."/>
            <person name="Liu Z."/>
            <person name="Liu J."/>
            <person name="Guo Q."/>
            <person name="Huang H."/>
            <person name="Sederoff R.R."/>
            <person name="Wang G."/>
            <person name="Qu G."/>
            <person name="Chen S."/>
        </authorList>
    </citation>
    <scope>NUCLEOTIDE SEQUENCE [LARGE SCALE GENOMIC DNA]</scope>
    <source>
        <strain evidence="1">SC-2020</strain>
    </source>
</reference>
<dbReference type="AlphaFoldDB" id="A0AAD6LCL5"/>
<accession>A0AAD6LCL5</accession>
<gene>
    <name evidence="1" type="ORF">NC653_039975</name>
</gene>
<name>A0AAD6LCL5_9ROSI</name>
<protein>
    <submittedName>
        <fullName evidence="1">Uncharacterized protein</fullName>
    </submittedName>
</protein>
<evidence type="ECO:0000313" key="1">
    <source>
        <dbReference type="EMBL" id="KAJ6958185.1"/>
    </source>
</evidence>
<keyword evidence="2" id="KW-1185">Reference proteome</keyword>
<dbReference type="EMBL" id="JAQIZT010000018">
    <property type="protein sequence ID" value="KAJ6958185.1"/>
    <property type="molecule type" value="Genomic_DNA"/>
</dbReference>
<organism evidence="1 2">
    <name type="scientific">Populus alba x Populus x berolinensis</name>
    <dbReference type="NCBI Taxonomy" id="444605"/>
    <lineage>
        <taxon>Eukaryota</taxon>
        <taxon>Viridiplantae</taxon>
        <taxon>Streptophyta</taxon>
        <taxon>Embryophyta</taxon>
        <taxon>Tracheophyta</taxon>
        <taxon>Spermatophyta</taxon>
        <taxon>Magnoliopsida</taxon>
        <taxon>eudicotyledons</taxon>
        <taxon>Gunneridae</taxon>
        <taxon>Pentapetalae</taxon>
        <taxon>rosids</taxon>
        <taxon>fabids</taxon>
        <taxon>Malpighiales</taxon>
        <taxon>Salicaceae</taxon>
        <taxon>Saliceae</taxon>
        <taxon>Populus</taxon>
    </lineage>
</organism>
<comment type="caution">
    <text evidence="1">The sequence shown here is derived from an EMBL/GenBank/DDBJ whole genome shotgun (WGS) entry which is preliminary data.</text>
</comment>
<evidence type="ECO:0000313" key="2">
    <source>
        <dbReference type="Proteomes" id="UP001164929"/>
    </source>
</evidence>
<sequence>MLALWGKSMLLKQKNILIEDHKVEHLLCYYQNKTTIPFWYLTKKMVSVSHSNSLLMIIIRIYKKKMNIVNLYFHHPRKFDTPKSSLKKIYLYMDANAFR</sequence>
<dbReference type="Proteomes" id="UP001164929">
    <property type="component" value="Chromosome 18"/>
</dbReference>